<sequence>MKIVKKEFGSYMTNCYIVDSGEVQIVIDPGVNAYEWVMKNTSNLKAVFNTHGHFDHVYDNYKFMNDDLEIYIHKDDSFMLKKDPFNLLKEGSKASFLAQDKDEFRVGEILVKFHHFPGHTPGCCILEVACNGKKAMFSGDFLFKNTIGRYDFPFSNSNDMRDSLLKVAKFKDEMPLYPGHGENSTLQTELKNIEFYLARM</sequence>
<feature type="domain" description="Metallo-beta-lactamase" evidence="5">
    <location>
        <begin position="12"/>
        <end position="180"/>
    </location>
</feature>
<dbReference type="Proteomes" id="UP000476338">
    <property type="component" value="Unassembled WGS sequence"/>
</dbReference>
<accession>A0A6L5WJG4</accession>
<dbReference type="RefSeq" id="WP_154571335.1">
    <property type="nucleotide sequence ID" value="NZ_VWSJ01000038.1"/>
</dbReference>
<dbReference type="EMBL" id="VWSJ01000038">
    <property type="protein sequence ID" value="MSN97086.1"/>
    <property type="molecule type" value="Genomic_DNA"/>
</dbReference>
<dbReference type="CDD" id="cd06262">
    <property type="entry name" value="metallo-hydrolase-like_MBL-fold"/>
    <property type="match status" value="1"/>
</dbReference>
<evidence type="ECO:0000259" key="5">
    <source>
        <dbReference type="SMART" id="SM00849"/>
    </source>
</evidence>
<dbReference type="Pfam" id="PF00753">
    <property type="entry name" value="Lactamase_B"/>
    <property type="match status" value="1"/>
</dbReference>
<keyword evidence="3 6" id="KW-0378">Hydrolase</keyword>
<dbReference type="GO" id="GO:0046872">
    <property type="term" value="F:metal ion binding"/>
    <property type="evidence" value="ECO:0007669"/>
    <property type="project" value="UniProtKB-KW"/>
</dbReference>
<gene>
    <name evidence="6" type="ORF">F1B92_07920</name>
</gene>
<keyword evidence="7" id="KW-1185">Reference proteome</keyword>
<dbReference type="SMART" id="SM00849">
    <property type="entry name" value="Lactamase_B"/>
    <property type="match status" value="1"/>
</dbReference>
<evidence type="ECO:0000256" key="2">
    <source>
        <dbReference type="ARBA" id="ARBA00022723"/>
    </source>
</evidence>
<name>A0A6L5WJG4_9BACT</name>
<dbReference type="SUPFAM" id="SSF56281">
    <property type="entry name" value="Metallo-hydrolase/oxidoreductase"/>
    <property type="match status" value="1"/>
</dbReference>
<dbReference type="InterPro" id="IPR036866">
    <property type="entry name" value="RibonucZ/Hydroxyglut_hydro"/>
</dbReference>
<dbReference type="GO" id="GO:0016787">
    <property type="term" value="F:hydrolase activity"/>
    <property type="evidence" value="ECO:0007669"/>
    <property type="project" value="UniProtKB-KW"/>
</dbReference>
<protein>
    <submittedName>
        <fullName evidence="6">MBL fold metallo-hydrolase</fullName>
    </submittedName>
</protein>
<dbReference type="AlphaFoldDB" id="A0A6L5WJG4"/>
<organism evidence="6 7">
    <name type="scientific">Campylobacter portucalensis</name>
    <dbReference type="NCBI Taxonomy" id="2608384"/>
    <lineage>
        <taxon>Bacteria</taxon>
        <taxon>Pseudomonadati</taxon>
        <taxon>Campylobacterota</taxon>
        <taxon>Epsilonproteobacteria</taxon>
        <taxon>Campylobacterales</taxon>
        <taxon>Campylobacteraceae</taxon>
        <taxon>Campylobacter</taxon>
    </lineage>
</organism>
<dbReference type="PANTHER" id="PTHR46233:SF3">
    <property type="entry name" value="HYDROXYACYLGLUTATHIONE HYDROLASE GLOC"/>
    <property type="match status" value="1"/>
</dbReference>
<evidence type="ECO:0000256" key="3">
    <source>
        <dbReference type="ARBA" id="ARBA00022801"/>
    </source>
</evidence>
<dbReference type="InterPro" id="IPR001279">
    <property type="entry name" value="Metallo-B-lactamas"/>
</dbReference>
<evidence type="ECO:0000313" key="6">
    <source>
        <dbReference type="EMBL" id="MSN97086.1"/>
    </source>
</evidence>
<keyword evidence="4" id="KW-0862">Zinc</keyword>
<proteinExistence type="predicted"/>
<comment type="caution">
    <text evidence="6">The sequence shown here is derived from an EMBL/GenBank/DDBJ whole genome shotgun (WGS) entry which is preliminary data.</text>
</comment>
<dbReference type="InterPro" id="IPR051453">
    <property type="entry name" value="MBL_Glyoxalase_II"/>
</dbReference>
<evidence type="ECO:0000256" key="4">
    <source>
        <dbReference type="ARBA" id="ARBA00022833"/>
    </source>
</evidence>
<reference evidence="6 7" key="2">
    <citation type="submission" date="2020-03" db="EMBL/GenBank/DDBJ databases">
        <title>Campylobacter portucalensis sp. nov., a new species of Campylobacter isolated from the reproductive tract of bulls.</title>
        <authorList>
            <person name="Silva M.F."/>
            <person name="Pereira G."/>
            <person name="Carneiro C."/>
            <person name="Hemphill A."/>
            <person name="Mateus L."/>
            <person name="Lopes-Da-Costa L."/>
            <person name="Silva E."/>
        </authorList>
    </citation>
    <scope>NUCLEOTIDE SEQUENCE [LARGE SCALE GENOMIC DNA]</scope>
    <source>
        <strain evidence="6 7">FMV-PI01</strain>
    </source>
</reference>
<evidence type="ECO:0000313" key="7">
    <source>
        <dbReference type="Proteomes" id="UP000476338"/>
    </source>
</evidence>
<dbReference type="PANTHER" id="PTHR46233">
    <property type="entry name" value="HYDROXYACYLGLUTATHIONE HYDROLASE GLOC"/>
    <property type="match status" value="1"/>
</dbReference>
<dbReference type="Gene3D" id="3.60.15.10">
    <property type="entry name" value="Ribonuclease Z/Hydroxyacylglutathione hydrolase-like"/>
    <property type="match status" value="1"/>
</dbReference>
<evidence type="ECO:0000256" key="1">
    <source>
        <dbReference type="ARBA" id="ARBA00001947"/>
    </source>
</evidence>
<keyword evidence="2" id="KW-0479">Metal-binding</keyword>
<reference evidence="6 7" key="1">
    <citation type="submission" date="2019-09" db="EMBL/GenBank/DDBJ databases">
        <authorList>
            <person name="Silva M."/>
            <person name="Pereira G."/>
            <person name="Lopes-Da-Costa L."/>
            <person name="Silva E."/>
        </authorList>
    </citation>
    <scope>NUCLEOTIDE SEQUENCE [LARGE SCALE GENOMIC DNA]</scope>
    <source>
        <strain evidence="6 7">FMV-PI01</strain>
    </source>
</reference>
<comment type="cofactor">
    <cofactor evidence="1">
        <name>Zn(2+)</name>
        <dbReference type="ChEBI" id="CHEBI:29105"/>
    </cofactor>
</comment>